<dbReference type="OrthoDB" id="6278799at2759"/>
<comment type="caution">
    <text evidence="1">The sequence shown here is derived from an EMBL/GenBank/DDBJ whole genome shotgun (WGS) entry which is preliminary data.</text>
</comment>
<sequence>MPRAHVTRRKRLESFKSADQSFGTFFVGAMSEGEKLATKGTPDTEGFHELTTLVNDVLKQFQESIIKMIDKVNNKNILFVPWGHCFHCLFEKK</sequence>
<reference evidence="1" key="1">
    <citation type="submission" date="2019-05" db="EMBL/GenBank/DDBJ databases">
        <title>Annotation for the trematode Fasciolopsis buski.</title>
        <authorList>
            <person name="Choi Y.-J."/>
        </authorList>
    </citation>
    <scope>NUCLEOTIDE SEQUENCE</scope>
    <source>
        <strain evidence="1">HT</strain>
        <tissue evidence="1">Whole worm</tissue>
    </source>
</reference>
<accession>A0A8E0RXH1</accession>
<proteinExistence type="predicted"/>
<dbReference type="Proteomes" id="UP000728185">
    <property type="component" value="Unassembled WGS sequence"/>
</dbReference>
<name>A0A8E0RXH1_9TREM</name>
<evidence type="ECO:0000313" key="2">
    <source>
        <dbReference type="Proteomes" id="UP000728185"/>
    </source>
</evidence>
<dbReference type="EMBL" id="LUCM01004229">
    <property type="protein sequence ID" value="KAA0194634.1"/>
    <property type="molecule type" value="Genomic_DNA"/>
</dbReference>
<organism evidence="1 2">
    <name type="scientific">Fasciolopsis buskii</name>
    <dbReference type="NCBI Taxonomy" id="27845"/>
    <lineage>
        <taxon>Eukaryota</taxon>
        <taxon>Metazoa</taxon>
        <taxon>Spiralia</taxon>
        <taxon>Lophotrochozoa</taxon>
        <taxon>Platyhelminthes</taxon>
        <taxon>Trematoda</taxon>
        <taxon>Digenea</taxon>
        <taxon>Plagiorchiida</taxon>
        <taxon>Echinostomata</taxon>
        <taxon>Echinostomatoidea</taxon>
        <taxon>Fasciolidae</taxon>
        <taxon>Fasciolopsis</taxon>
    </lineage>
</organism>
<keyword evidence="2" id="KW-1185">Reference proteome</keyword>
<protein>
    <submittedName>
        <fullName evidence="1">Uncharacterized protein</fullName>
    </submittedName>
</protein>
<evidence type="ECO:0000313" key="1">
    <source>
        <dbReference type="EMBL" id="KAA0194634.1"/>
    </source>
</evidence>
<gene>
    <name evidence="1" type="ORF">FBUS_09003</name>
</gene>
<dbReference type="AlphaFoldDB" id="A0A8E0RXH1"/>